<dbReference type="WBParaSite" id="L893_g23445.t1">
    <property type="protein sequence ID" value="L893_g23445.t1"/>
    <property type="gene ID" value="L893_g23445"/>
</dbReference>
<keyword evidence="6" id="KW-0560">Oxidoreductase</keyword>
<evidence type="ECO:0000313" key="8">
    <source>
        <dbReference type="Proteomes" id="UP000095287"/>
    </source>
</evidence>
<keyword evidence="2 6" id="KW-0409">Iron storage</keyword>
<reference evidence="9" key="1">
    <citation type="submission" date="2016-11" db="UniProtKB">
        <authorList>
            <consortium name="WormBaseParasite"/>
        </authorList>
    </citation>
    <scope>IDENTIFICATION</scope>
</reference>
<dbReference type="GO" id="GO:0004322">
    <property type="term" value="F:ferroxidase activity"/>
    <property type="evidence" value="ECO:0007669"/>
    <property type="project" value="UniProtKB-EC"/>
</dbReference>
<dbReference type="EC" id="1.16.3.1" evidence="6"/>
<protein>
    <recommendedName>
        <fullName evidence="6">Ferritin</fullName>
        <ecNumber evidence="6">1.16.3.1</ecNumber>
    </recommendedName>
</protein>
<dbReference type="InterPro" id="IPR009040">
    <property type="entry name" value="Ferritin-like_diiron"/>
</dbReference>
<comment type="similarity">
    <text evidence="1 6">Belongs to the ferritin family.</text>
</comment>
<keyword evidence="4 5" id="KW-0408">Iron</keyword>
<dbReference type="InterPro" id="IPR009078">
    <property type="entry name" value="Ferritin-like_SF"/>
</dbReference>
<dbReference type="GO" id="GO:0005737">
    <property type="term" value="C:cytoplasm"/>
    <property type="evidence" value="ECO:0007669"/>
    <property type="project" value="TreeGrafter"/>
</dbReference>
<dbReference type="PANTHER" id="PTHR11431:SF75">
    <property type="entry name" value="FERRITIN"/>
    <property type="match status" value="1"/>
</dbReference>
<dbReference type="Proteomes" id="UP000095287">
    <property type="component" value="Unplaced"/>
</dbReference>
<comment type="catalytic activity">
    <reaction evidence="6">
        <text>4 Fe(2+) + O2 + 4 H(+) = 4 Fe(3+) + 2 H2O</text>
        <dbReference type="Rhea" id="RHEA:11148"/>
        <dbReference type="ChEBI" id="CHEBI:15377"/>
        <dbReference type="ChEBI" id="CHEBI:15378"/>
        <dbReference type="ChEBI" id="CHEBI:15379"/>
        <dbReference type="ChEBI" id="CHEBI:29033"/>
        <dbReference type="ChEBI" id="CHEBI:29034"/>
        <dbReference type="EC" id="1.16.3.1"/>
    </reaction>
</comment>
<evidence type="ECO:0000256" key="5">
    <source>
        <dbReference type="PIRSR" id="PIRSR601519-1"/>
    </source>
</evidence>
<comment type="function">
    <text evidence="6">Stores iron in a soluble, non-toxic, readily available form. Important for iron homeostasis. Iron is taken up in the ferrous form and deposited as ferric hydroxides after oxidation.</text>
</comment>
<evidence type="ECO:0000256" key="4">
    <source>
        <dbReference type="ARBA" id="ARBA00023004"/>
    </source>
</evidence>
<feature type="binding site" evidence="5">
    <location>
        <position position="102"/>
    </location>
    <ligand>
        <name>Fe cation</name>
        <dbReference type="ChEBI" id="CHEBI:24875"/>
        <label>1</label>
    </ligand>
</feature>
<dbReference type="GO" id="GO:0006826">
    <property type="term" value="P:iron ion transport"/>
    <property type="evidence" value="ECO:0007669"/>
    <property type="project" value="InterPro"/>
</dbReference>
<evidence type="ECO:0000256" key="6">
    <source>
        <dbReference type="RuleBase" id="RU361145"/>
    </source>
</evidence>
<name>A0A1I7Z6M0_9BILA</name>
<dbReference type="PROSITE" id="PS50905">
    <property type="entry name" value="FERRITIN_LIKE"/>
    <property type="match status" value="1"/>
</dbReference>
<accession>A0A1I7Z6M0</accession>
<proteinExistence type="inferred from homology"/>
<evidence type="ECO:0000313" key="9">
    <source>
        <dbReference type="WBParaSite" id="L893_g23445.t1"/>
    </source>
</evidence>
<dbReference type="GO" id="GO:0008199">
    <property type="term" value="F:ferric iron binding"/>
    <property type="evidence" value="ECO:0007669"/>
    <property type="project" value="InterPro"/>
</dbReference>
<dbReference type="Pfam" id="PF00210">
    <property type="entry name" value="Ferritin"/>
    <property type="match status" value="1"/>
</dbReference>
<organism evidence="8 9">
    <name type="scientific">Steinernema glaseri</name>
    <dbReference type="NCBI Taxonomy" id="37863"/>
    <lineage>
        <taxon>Eukaryota</taxon>
        <taxon>Metazoa</taxon>
        <taxon>Ecdysozoa</taxon>
        <taxon>Nematoda</taxon>
        <taxon>Chromadorea</taxon>
        <taxon>Rhabditida</taxon>
        <taxon>Tylenchina</taxon>
        <taxon>Panagrolaimomorpha</taxon>
        <taxon>Strongyloidoidea</taxon>
        <taxon>Steinernematidae</taxon>
        <taxon>Steinernema</taxon>
    </lineage>
</organism>
<dbReference type="GO" id="GO:0006879">
    <property type="term" value="P:intracellular iron ion homeostasis"/>
    <property type="evidence" value="ECO:0007669"/>
    <property type="project" value="UniProtKB-KW"/>
</dbReference>
<evidence type="ECO:0000256" key="1">
    <source>
        <dbReference type="ARBA" id="ARBA00007513"/>
    </source>
</evidence>
<dbReference type="SUPFAM" id="SSF47240">
    <property type="entry name" value="Ferritin-like"/>
    <property type="match status" value="1"/>
</dbReference>
<dbReference type="InterPro" id="IPR001519">
    <property type="entry name" value="Ferritin"/>
</dbReference>
<dbReference type="PANTHER" id="PTHR11431">
    <property type="entry name" value="FERRITIN"/>
    <property type="match status" value="1"/>
</dbReference>
<dbReference type="InterPro" id="IPR008331">
    <property type="entry name" value="Ferritin_DPS_dom"/>
</dbReference>
<evidence type="ECO:0000259" key="7">
    <source>
        <dbReference type="PROSITE" id="PS50905"/>
    </source>
</evidence>
<feature type="binding site" evidence="5">
    <location>
        <position position="136"/>
    </location>
    <ligand>
        <name>Fe cation</name>
        <dbReference type="ChEBI" id="CHEBI:24875"/>
        <label>1</label>
    </ligand>
</feature>
<dbReference type="GO" id="GO:0008198">
    <property type="term" value="F:ferrous iron binding"/>
    <property type="evidence" value="ECO:0007669"/>
    <property type="project" value="TreeGrafter"/>
</dbReference>
<dbReference type="AlphaFoldDB" id="A0A1I7Z6M0"/>
<dbReference type="InterPro" id="IPR012347">
    <property type="entry name" value="Ferritin-like"/>
</dbReference>
<feature type="domain" description="Ferritin-like diiron" evidence="7">
    <location>
        <begin position="6"/>
        <end position="154"/>
    </location>
</feature>
<keyword evidence="8" id="KW-1185">Reference proteome</keyword>
<dbReference type="FunFam" id="1.20.1260.10:FF:000002">
    <property type="entry name" value="Ferritin, mitochondrial"/>
    <property type="match status" value="1"/>
</dbReference>
<dbReference type="Gene3D" id="1.20.1260.10">
    <property type="match status" value="1"/>
</dbReference>
<dbReference type="CDD" id="cd01056">
    <property type="entry name" value="Euk_Ferritin"/>
    <property type="match status" value="1"/>
</dbReference>
<evidence type="ECO:0000256" key="3">
    <source>
        <dbReference type="ARBA" id="ARBA00022723"/>
    </source>
</evidence>
<sequence length="168" mass="19193">MSAIRQQYHVSTENAVNEQINAVLRASYTYLKLAFYFDRDDVALGNLHKHFLHMSEKKKEMYEKLMKYQNVRGGRIILQTVQRPEQEFASAAEALQVSLQLERSLNENFIALHGIADTTNDAHFSDFVEEALLDTQVAEVKAISDLLSNCQKAGEGLGEYMFDKELED</sequence>
<evidence type="ECO:0000256" key="2">
    <source>
        <dbReference type="ARBA" id="ARBA00022434"/>
    </source>
</evidence>
<keyword evidence="3 5" id="KW-0479">Metal-binding</keyword>